<proteinExistence type="predicted"/>
<reference evidence="2" key="1">
    <citation type="journal article" date="2015" name="Nature">
        <title>Complex archaea that bridge the gap between prokaryotes and eukaryotes.</title>
        <authorList>
            <person name="Spang A."/>
            <person name="Saw J.H."/>
            <person name="Jorgensen S.L."/>
            <person name="Zaremba-Niedzwiedzka K."/>
            <person name="Martijn J."/>
            <person name="Lind A.E."/>
            <person name="van Eijk R."/>
            <person name="Schleper C."/>
            <person name="Guy L."/>
            <person name="Ettema T.J."/>
        </authorList>
    </citation>
    <scope>NUCLEOTIDE SEQUENCE</scope>
</reference>
<keyword evidence="1" id="KW-1133">Transmembrane helix</keyword>
<evidence type="ECO:0008006" key="3">
    <source>
        <dbReference type="Google" id="ProtNLM"/>
    </source>
</evidence>
<name>A0A0F9VPB9_9ZZZZ</name>
<accession>A0A0F9VPB9</accession>
<sequence>MLQYSDEENSWILMLLIPLLTVILQGYIFWLLLKFRKVIPEFITDTIFTEKNSTIFRKVGNGLIIYSVLIFFIRLIEKCFEITLEYSVSASYTLSKNFGTVLSGRISLLVIAIFLLIIAKLIKEGYQLKNENDLTI</sequence>
<dbReference type="InterPro" id="IPR021354">
    <property type="entry name" value="DUF2975"/>
</dbReference>
<feature type="transmembrane region" description="Helical" evidence="1">
    <location>
        <begin position="12"/>
        <end position="33"/>
    </location>
</feature>
<gene>
    <name evidence="2" type="ORF">LCGC14_0068970</name>
</gene>
<evidence type="ECO:0000313" key="2">
    <source>
        <dbReference type="EMBL" id="KKO05885.1"/>
    </source>
</evidence>
<protein>
    <recommendedName>
        <fullName evidence="3">DUF2975 domain-containing protein</fullName>
    </recommendedName>
</protein>
<keyword evidence="1" id="KW-0812">Transmembrane</keyword>
<dbReference type="EMBL" id="LAZR01000017">
    <property type="protein sequence ID" value="KKO05885.1"/>
    <property type="molecule type" value="Genomic_DNA"/>
</dbReference>
<feature type="transmembrane region" description="Helical" evidence="1">
    <location>
        <begin position="59"/>
        <end position="76"/>
    </location>
</feature>
<organism evidence="2">
    <name type="scientific">marine sediment metagenome</name>
    <dbReference type="NCBI Taxonomy" id="412755"/>
    <lineage>
        <taxon>unclassified sequences</taxon>
        <taxon>metagenomes</taxon>
        <taxon>ecological metagenomes</taxon>
    </lineage>
</organism>
<evidence type="ECO:0000256" key="1">
    <source>
        <dbReference type="SAM" id="Phobius"/>
    </source>
</evidence>
<dbReference type="Pfam" id="PF11188">
    <property type="entry name" value="DUF2975"/>
    <property type="match status" value="1"/>
</dbReference>
<keyword evidence="1" id="KW-0472">Membrane</keyword>
<dbReference type="AlphaFoldDB" id="A0A0F9VPB9"/>
<comment type="caution">
    <text evidence="2">The sequence shown here is derived from an EMBL/GenBank/DDBJ whole genome shotgun (WGS) entry which is preliminary data.</text>
</comment>
<feature type="transmembrane region" description="Helical" evidence="1">
    <location>
        <begin position="102"/>
        <end position="122"/>
    </location>
</feature>